<gene>
    <name evidence="1" type="ORF">ARMGADRAFT_1166656</name>
</gene>
<evidence type="ECO:0000313" key="2">
    <source>
        <dbReference type="Proteomes" id="UP000217790"/>
    </source>
</evidence>
<evidence type="ECO:0000313" key="1">
    <source>
        <dbReference type="EMBL" id="PBK91099.1"/>
    </source>
</evidence>
<dbReference type="Gene3D" id="1.20.1280.50">
    <property type="match status" value="1"/>
</dbReference>
<protein>
    <submittedName>
        <fullName evidence="1">Uncharacterized protein</fullName>
    </submittedName>
</protein>
<dbReference type="OrthoDB" id="2965297at2759"/>
<dbReference type="OMA" id="AVHPIRW"/>
<proteinExistence type="predicted"/>
<dbReference type="InParanoid" id="A0A2H3D7B1"/>
<keyword evidence="2" id="KW-1185">Reference proteome</keyword>
<sequence>MPPNPICPCRKCGCKLNSRVADQGPPLEGRLPQLLQSNDAPTDADVIFFERKPLSALLSTLKSDIAQHEKAVHPIRRLPPEVLSEIFLQCIDEGGTENEASRFSEETLLRPKTSLDPSQCPWTLSKVCSKWRAISLSFPRLWSNIHLYVRDKKPPQSIRTLNLQLHRSGTHPLKVAFAVSLSVKDLPPITEVLISSCLRWKTVLLSIPEICSPH</sequence>
<dbReference type="STRING" id="47427.A0A2H3D7B1"/>
<name>A0A2H3D7B1_ARMGA</name>
<dbReference type="AlphaFoldDB" id="A0A2H3D7B1"/>
<accession>A0A2H3D7B1</accession>
<dbReference type="EMBL" id="KZ293663">
    <property type="protein sequence ID" value="PBK91099.1"/>
    <property type="molecule type" value="Genomic_DNA"/>
</dbReference>
<dbReference type="Proteomes" id="UP000217790">
    <property type="component" value="Unassembled WGS sequence"/>
</dbReference>
<organism evidence="1 2">
    <name type="scientific">Armillaria gallica</name>
    <name type="common">Bulbous honey fungus</name>
    <name type="synonym">Armillaria bulbosa</name>
    <dbReference type="NCBI Taxonomy" id="47427"/>
    <lineage>
        <taxon>Eukaryota</taxon>
        <taxon>Fungi</taxon>
        <taxon>Dikarya</taxon>
        <taxon>Basidiomycota</taxon>
        <taxon>Agaricomycotina</taxon>
        <taxon>Agaricomycetes</taxon>
        <taxon>Agaricomycetidae</taxon>
        <taxon>Agaricales</taxon>
        <taxon>Marasmiineae</taxon>
        <taxon>Physalacriaceae</taxon>
        <taxon>Armillaria</taxon>
    </lineage>
</organism>
<reference evidence="2" key="1">
    <citation type="journal article" date="2017" name="Nat. Ecol. Evol.">
        <title>Genome expansion and lineage-specific genetic innovations in the forest pathogenic fungi Armillaria.</title>
        <authorList>
            <person name="Sipos G."/>
            <person name="Prasanna A.N."/>
            <person name="Walter M.C."/>
            <person name="O'Connor E."/>
            <person name="Balint B."/>
            <person name="Krizsan K."/>
            <person name="Kiss B."/>
            <person name="Hess J."/>
            <person name="Varga T."/>
            <person name="Slot J."/>
            <person name="Riley R."/>
            <person name="Boka B."/>
            <person name="Rigling D."/>
            <person name="Barry K."/>
            <person name="Lee J."/>
            <person name="Mihaltcheva S."/>
            <person name="LaButti K."/>
            <person name="Lipzen A."/>
            <person name="Waldron R."/>
            <person name="Moloney N.M."/>
            <person name="Sperisen C."/>
            <person name="Kredics L."/>
            <person name="Vagvoelgyi C."/>
            <person name="Patrignani A."/>
            <person name="Fitzpatrick D."/>
            <person name="Nagy I."/>
            <person name="Doyle S."/>
            <person name="Anderson J.B."/>
            <person name="Grigoriev I.V."/>
            <person name="Gueldener U."/>
            <person name="Muensterkoetter M."/>
            <person name="Nagy L.G."/>
        </authorList>
    </citation>
    <scope>NUCLEOTIDE SEQUENCE [LARGE SCALE GENOMIC DNA]</scope>
    <source>
        <strain evidence="2">Ar21-2</strain>
    </source>
</reference>